<evidence type="ECO:0000313" key="2">
    <source>
        <dbReference type="EMBL" id="VDP91639.1"/>
    </source>
</evidence>
<name>A0A183B582_9TREM</name>
<dbReference type="InterPro" id="IPR038765">
    <property type="entry name" value="Papain-like_cys_pep_sf"/>
</dbReference>
<proteinExistence type="predicted"/>
<evidence type="ECO:0000313" key="4">
    <source>
        <dbReference type="WBParaSite" id="ECPE_0001440701-mRNA-1"/>
    </source>
</evidence>
<dbReference type="AlphaFoldDB" id="A0A183B582"/>
<dbReference type="Pfam" id="PF08246">
    <property type="entry name" value="Inhibitor_I29"/>
    <property type="match status" value="1"/>
</dbReference>
<accession>A0A183B582</accession>
<dbReference type="Proteomes" id="UP000272942">
    <property type="component" value="Unassembled WGS sequence"/>
</dbReference>
<dbReference type="InterPro" id="IPR013201">
    <property type="entry name" value="Prot_inhib_I29"/>
</dbReference>
<dbReference type="SUPFAM" id="SSF54001">
    <property type="entry name" value="Cysteine proteinases"/>
    <property type="match status" value="1"/>
</dbReference>
<feature type="domain" description="Cathepsin propeptide inhibitor" evidence="1">
    <location>
        <begin position="33"/>
        <end position="93"/>
    </location>
</feature>
<dbReference type="Gene3D" id="1.10.287.2250">
    <property type="match status" value="1"/>
</dbReference>
<keyword evidence="3" id="KW-1185">Reference proteome</keyword>
<evidence type="ECO:0000259" key="1">
    <source>
        <dbReference type="SMART" id="SM00848"/>
    </source>
</evidence>
<reference evidence="4" key="1">
    <citation type="submission" date="2016-06" db="UniProtKB">
        <authorList>
            <consortium name="WormBaseParasite"/>
        </authorList>
    </citation>
    <scope>IDENTIFICATION</scope>
</reference>
<organism evidence="4">
    <name type="scientific">Echinostoma caproni</name>
    <dbReference type="NCBI Taxonomy" id="27848"/>
    <lineage>
        <taxon>Eukaryota</taxon>
        <taxon>Metazoa</taxon>
        <taxon>Spiralia</taxon>
        <taxon>Lophotrochozoa</taxon>
        <taxon>Platyhelminthes</taxon>
        <taxon>Trematoda</taxon>
        <taxon>Digenea</taxon>
        <taxon>Plagiorchiida</taxon>
        <taxon>Echinostomata</taxon>
        <taxon>Echinostomatoidea</taxon>
        <taxon>Echinostomatidae</taxon>
        <taxon>Echinostoma</taxon>
    </lineage>
</organism>
<dbReference type="EMBL" id="UZAN01057389">
    <property type="protein sequence ID" value="VDP91639.1"/>
    <property type="molecule type" value="Genomic_DNA"/>
</dbReference>
<protein>
    <submittedName>
        <fullName evidence="4">Inhibitor_I29 domain-containing protein</fullName>
    </submittedName>
</protein>
<sequence>MDNDEETQSDVQVTQVDGAVKIKVPMNMLNKKWEKWMTENNRVYSSEEEAERRRGYWTNYAIAMMQHNVKHDMCMECSELSFNQYMDLGPNERVCACSGVCSNDSQTNYCKSDHPDADQSS</sequence>
<gene>
    <name evidence="2" type="ORF">ECPE_LOCUS14367</name>
</gene>
<reference evidence="2 3" key="2">
    <citation type="submission" date="2018-11" db="EMBL/GenBank/DDBJ databases">
        <authorList>
            <consortium name="Pathogen Informatics"/>
        </authorList>
    </citation>
    <scope>NUCLEOTIDE SEQUENCE [LARGE SCALE GENOMIC DNA]</scope>
    <source>
        <strain evidence="2 3">Egypt</strain>
    </source>
</reference>
<dbReference type="WBParaSite" id="ECPE_0001440701-mRNA-1">
    <property type="protein sequence ID" value="ECPE_0001440701-mRNA-1"/>
    <property type="gene ID" value="ECPE_0001440701"/>
</dbReference>
<evidence type="ECO:0000313" key="3">
    <source>
        <dbReference type="Proteomes" id="UP000272942"/>
    </source>
</evidence>
<dbReference type="SMART" id="SM00848">
    <property type="entry name" value="Inhibitor_I29"/>
    <property type="match status" value="1"/>
</dbReference>